<protein>
    <submittedName>
        <fullName evidence="2">Uncharacterized protein LOC111114602</fullName>
    </submittedName>
</protein>
<dbReference type="AlphaFoldDB" id="A0A8B8BZF4"/>
<sequence length="563" mass="61058">MKFLCVLLIPAVLAAVPSKRVIFNTFLNSQEATRIIDTLVETLATNDNEAKCEQECHILITNQDSVFQHLCPFMCHSAQEALNHLHSPSTDPTATGKRMLFSNLLNTEESSKIIDQLVVTLSSDSSEAACETECHVLIRDSTSVFQHMCPFLCHSAQALIGNLHHTAPATGAKRLVLGNLLNTEESSKIIDQLVVTLSSDSSEAACETECHVLIRDSTSVFQHMCPFLCHSAQALIGNLHHTAPATGAKRLVLGNLLNTEESSKIIDQLVVTLSSDSSEAACETECHVLIRDSTSVFQHMCPFLCHSAQALIGNLHHTAPATGAKRLVLGNLLNTEESSKIIDQLVVTLSSDSSEAACETECHVLIRDSTSVFQHMCPFLCHSAQALIGNLHHTAPATGAKRLVLGNLLNTEESSKIIDQLVVTLSSDSSEAACETECHVLIRDSTSVFQHMCPFLCHSAQALIGNLHHTAPATGAKRLVLDTFMNNPEINVLVTGLVATLGSDPTEQACESQCITMVHADNVLHHLCPFVCHSFQSLVQKVHLTPSVSNPVHKRFMIDNSSL</sequence>
<evidence type="ECO:0000313" key="1">
    <source>
        <dbReference type="Proteomes" id="UP000694844"/>
    </source>
</evidence>
<dbReference type="Proteomes" id="UP000694844">
    <property type="component" value="Chromosome 9"/>
</dbReference>
<keyword evidence="1" id="KW-1185">Reference proteome</keyword>
<evidence type="ECO:0000313" key="2">
    <source>
        <dbReference type="RefSeq" id="XP_022308690.1"/>
    </source>
</evidence>
<accession>A0A8B8BZF4</accession>
<dbReference type="GeneID" id="111114602"/>
<gene>
    <name evidence="2" type="primary">LOC111114602</name>
</gene>
<organism evidence="1 2">
    <name type="scientific">Crassostrea virginica</name>
    <name type="common">Eastern oyster</name>
    <dbReference type="NCBI Taxonomy" id="6565"/>
    <lineage>
        <taxon>Eukaryota</taxon>
        <taxon>Metazoa</taxon>
        <taxon>Spiralia</taxon>
        <taxon>Lophotrochozoa</taxon>
        <taxon>Mollusca</taxon>
        <taxon>Bivalvia</taxon>
        <taxon>Autobranchia</taxon>
        <taxon>Pteriomorphia</taxon>
        <taxon>Ostreida</taxon>
        <taxon>Ostreoidea</taxon>
        <taxon>Ostreidae</taxon>
        <taxon>Crassostrea</taxon>
    </lineage>
</organism>
<dbReference type="RefSeq" id="XP_022308690.1">
    <property type="nucleotide sequence ID" value="XM_022452982.1"/>
</dbReference>
<dbReference type="KEGG" id="cvn:111114602"/>
<name>A0A8B8BZF4_CRAVI</name>
<dbReference type="OrthoDB" id="6159800at2759"/>
<reference evidence="2" key="1">
    <citation type="submission" date="2025-08" db="UniProtKB">
        <authorList>
            <consortium name="RefSeq"/>
        </authorList>
    </citation>
    <scope>IDENTIFICATION</scope>
    <source>
        <tissue evidence="2">Whole sample</tissue>
    </source>
</reference>
<proteinExistence type="predicted"/>